<organism evidence="1 2">
    <name type="scientific">Ralstonia mojiangensis</name>
    <dbReference type="NCBI Taxonomy" id="2953895"/>
    <lineage>
        <taxon>Bacteria</taxon>
        <taxon>Pseudomonadati</taxon>
        <taxon>Pseudomonadota</taxon>
        <taxon>Betaproteobacteria</taxon>
        <taxon>Burkholderiales</taxon>
        <taxon>Burkholderiaceae</taxon>
        <taxon>Ralstonia</taxon>
    </lineage>
</organism>
<reference evidence="1" key="1">
    <citation type="journal article" date="2023" name="Front. Microbiol.">
        <title>Ralstonia chuxiongensis sp. nov., Ralstonia mojiangensis sp. nov., and Ralstonia soli sp. nov., isolated from tobacco fields, are three novel species in the family Burkholderiaceae.</title>
        <authorList>
            <person name="Lu C.H."/>
            <person name="Zhang Y.Y."/>
            <person name="Jiang N."/>
            <person name="Chen W."/>
            <person name="Shao X."/>
            <person name="Zhao Z.M."/>
            <person name="Lu W.L."/>
            <person name="Hu X."/>
            <person name="Xi Y.X."/>
            <person name="Zou S.Y."/>
            <person name="Wei Q.J."/>
            <person name="Lin Z.L."/>
            <person name="Gong L."/>
            <person name="Gai X.T."/>
            <person name="Zhang L.Q."/>
            <person name="Li J.Y."/>
            <person name="Jin Y."/>
            <person name="Xia Z.Y."/>
        </authorList>
    </citation>
    <scope>NUCLEOTIDE SEQUENCE</scope>
    <source>
        <strain evidence="1">22TCCZM01-4</strain>
    </source>
</reference>
<accession>A0AAE3I1R8</accession>
<evidence type="ECO:0000313" key="1">
    <source>
        <dbReference type="EMBL" id="MCT7315082.1"/>
    </source>
</evidence>
<reference evidence="1" key="2">
    <citation type="submission" date="2023-02" db="EMBL/GenBank/DDBJ databases">
        <authorList>
            <person name="Lu C.-H."/>
        </authorList>
    </citation>
    <scope>NUCLEOTIDE SEQUENCE</scope>
    <source>
        <strain evidence="1">22TCCZM01-4</strain>
    </source>
</reference>
<protein>
    <submittedName>
        <fullName evidence="1">Uncharacterized protein</fullName>
    </submittedName>
</protein>
<name>A0AAE3I1R8_9RALS</name>
<gene>
    <name evidence="1" type="ORF">N5I87_03635</name>
</gene>
<evidence type="ECO:0000313" key="2">
    <source>
        <dbReference type="Proteomes" id="UP001164374"/>
    </source>
</evidence>
<comment type="caution">
    <text evidence="1">The sequence shown here is derived from an EMBL/GenBank/DDBJ whole genome shotgun (WGS) entry which is preliminary data.</text>
</comment>
<dbReference type="AlphaFoldDB" id="A0AAE3I1R8"/>
<dbReference type="Proteomes" id="UP001164374">
    <property type="component" value="Unassembled WGS sequence"/>
</dbReference>
<dbReference type="EMBL" id="JAOCQJ010000001">
    <property type="protein sequence ID" value="MCT7315082.1"/>
    <property type="molecule type" value="Genomic_DNA"/>
</dbReference>
<proteinExistence type="predicted"/>
<dbReference type="RefSeq" id="WP_260798502.1">
    <property type="nucleotide sequence ID" value="NZ_JAOCQJ010000001.1"/>
</dbReference>
<sequence>MKKKTSEAKKPLHVWEKDALLAKAQRYAEEMRAHGRDNWCFGLMSTFVLEFAARAVLANVSPALLAEQKEWDHLYFALGHHPKKAKFRPRSIDINAVFDRVQVIVPEFTEELRGFALEHINRRNEELHSGGTPFDGLQTSWQARFFEVLTVLLAAVGEDLKLLLPKDEADAAALMIASFKDESAKSVRKDVDAHKTVWAAMGGDEQKKLAKQAANWATRQAGHRVKCPACSSNALVTGEPISEPKHRLENDLIIETQDYLPSKFECVACRLKIAGLSRLAACELGAPYTKTTTYDAAEFYAPEDDFSGYEDDNNEY</sequence>